<dbReference type="SUPFAM" id="SSF49764">
    <property type="entry name" value="HSP20-like chaperones"/>
    <property type="match status" value="1"/>
</dbReference>
<feature type="compositionally biased region" description="Basic and acidic residues" evidence="4">
    <location>
        <begin position="38"/>
        <end position="47"/>
    </location>
</feature>
<reference evidence="6" key="1">
    <citation type="submission" date="2018-12" db="EMBL/GenBank/DDBJ databases">
        <authorList>
            <person name="Syme R.A."/>
            <person name="Farfan-Caceres L."/>
            <person name="Lichtenzveig J."/>
        </authorList>
    </citation>
    <scope>NUCLEOTIDE SEQUENCE</scope>
    <source>
        <strain evidence="6">Al4</strain>
    </source>
</reference>
<dbReference type="Gene3D" id="2.60.40.790">
    <property type="match status" value="1"/>
</dbReference>
<feature type="compositionally biased region" description="Basic residues" evidence="4">
    <location>
        <begin position="170"/>
        <end position="196"/>
    </location>
</feature>
<evidence type="ECO:0000256" key="4">
    <source>
        <dbReference type="SAM" id="MobiDB-lite"/>
    </source>
</evidence>
<accession>A0A8H7J4V1</accession>
<gene>
    <name evidence="6" type="ORF">EKO04_006397</name>
</gene>
<dbReference type="InterPro" id="IPR031107">
    <property type="entry name" value="Small_HSP"/>
</dbReference>
<dbReference type="Pfam" id="PF00011">
    <property type="entry name" value="HSP20"/>
    <property type="match status" value="1"/>
</dbReference>
<comment type="caution">
    <text evidence="6">The sequence shown here is derived from an EMBL/GenBank/DDBJ whole genome shotgun (WGS) entry which is preliminary data.</text>
</comment>
<dbReference type="EMBL" id="RZGK01000011">
    <property type="protein sequence ID" value="KAF9695636.1"/>
    <property type="molecule type" value="Genomic_DNA"/>
</dbReference>
<evidence type="ECO:0000256" key="3">
    <source>
        <dbReference type="RuleBase" id="RU003616"/>
    </source>
</evidence>
<dbReference type="AlphaFoldDB" id="A0A8H7J4V1"/>
<feature type="region of interest" description="Disordered" evidence="4">
    <location>
        <begin position="28"/>
        <end position="207"/>
    </location>
</feature>
<dbReference type="InterPro" id="IPR008978">
    <property type="entry name" value="HSP20-like_chaperone"/>
</dbReference>
<reference evidence="6" key="2">
    <citation type="submission" date="2020-09" db="EMBL/GenBank/DDBJ databases">
        <title>Reference genome assembly for Australian Ascochyta lentis isolate Al4.</title>
        <authorList>
            <person name="Lee R.C."/>
            <person name="Farfan-Caceres L.M."/>
            <person name="Debler J.W."/>
            <person name="Williams A.H."/>
            <person name="Henares B.M."/>
        </authorList>
    </citation>
    <scope>NUCLEOTIDE SEQUENCE</scope>
    <source>
        <strain evidence="6">Al4</strain>
    </source>
</reference>
<organism evidence="6 7">
    <name type="scientific">Ascochyta lentis</name>
    <dbReference type="NCBI Taxonomy" id="205686"/>
    <lineage>
        <taxon>Eukaryota</taxon>
        <taxon>Fungi</taxon>
        <taxon>Dikarya</taxon>
        <taxon>Ascomycota</taxon>
        <taxon>Pezizomycotina</taxon>
        <taxon>Dothideomycetes</taxon>
        <taxon>Pleosporomycetidae</taxon>
        <taxon>Pleosporales</taxon>
        <taxon>Pleosporineae</taxon>
        <taxon>Didymellaceae</taxon>
        <taxon>Ascochyta</taxon>
    </lineage>
</organism>
<sequence length="391" mass="42132">MASSNPFNYMNNNPVSFWDYLASLEQQGNNHPFFGQNRSDEAERGENDNGQQSPPFDPWGWGHQFFGGGRGMPHRGPPPPGPHGPPPHHDEQAHHEHDGEKDGEKSDNDNGEGPSGSGSDNEGGHSHGYGRHGRCGSRRGRHGPGGRGGFGPHHGPRGHHGPPHDGPGHRGPHGPHHGHHGNHSFRGHHGPPHHGGQRMQGPWGNGTFGGPCRGFEGFGAGFNTSAGAKQFFESLCAGSNTSAGARQFFETLMGNQASHGSGNDDTPVASKDNEDFTPEADMFDTLSSYVIHVSLPGAKKEDVGVNWDAEKSELSVAGVIYRPGDEELLKTLSMKERNVGPFERKIRLGSRANPARVDVDGITAKLEDGILRVEVRKEDEGFVEIKKVEVE</sequence>
<evidence type="ECO:0000259" key="5">
    <source>
        <dbReference type="PROSITE" id="PS01031"/>
    </source>
</evidence>
<feature type="domain" description="SHSP" evidence="5">
    <location>
        <begin position="271"/>
        <end position="391"/>
    </location>
</feature>
<keyword evidence="1" id="KW-0346">Stress response</keyword>
<protein>
    <recommendedName>
        <fullName evidence="5">SHSP domain-containing protein</fullName>
    </recommendedName>
</protein>
<dbReference type="Proteomes" id="UP000651452">
    <property type="component" value="Unassembled WGS sequence"/>
</dbReference>
<feature type="compositionally biased region" description="Basic residues" evidence="4">
    <location>
        <begin position="128"/>
        <end position="144"/>
    </location>
</feature>
<dbReference type="PROSITE" id="PS01031">
    <property type="entry name" value="SHSP"/>
    <property type="match status" value="1"/>
</dbReference>
<feature type="compositionally biased region" description="Pro residues" evidence="4">
    <location>
        <begin position="75"/>
        <end position="85"/>
    </location>
</feature>
<evidence type="ECO:0000256" key="2">
    <source>
        <dbReference type="PROSITE-ProRule" id="PRU00285"/>
    </source>
</evidence>
<name>A0A8H7J4V1_9PLEO</name>
<dbReference type="PANTHER" id="PTHR11527">
    <property type="entry name" value="HEAT-SHOCK PROTEIN 20 FAMILY MEMBER"/>
    <property type="match status" value="1"/>
</dbReference>
<comment type="similarity">
    <text evidence="2 3">Belongs to the small heat shock protein (HSP20) family.</text>
</comment>
<dbReference type="CDD" id="cd06464">
    <property type="entry name" value="ACD_sHsps-like"/>
    <property type="match status" value="1"/>
</dbReference>
<evidence type="ECO:0000313" key="6">
    <source>
        <dbReference type="EMBL" id="KAF9695636.1"/>
    </source>
</evidence>
<evidence type="ECO:0000313" key="7">
    <source>
        <dbReference type="Proteomes" id="UP000651452"/>
    </source>
</evidence>
<feature type="compositionally biased region" description="Basic and acidic residues" evidence="4">
    <location>
        <begin position="87"/>
        <end position="108"/>
    </location>
</feature>
<dbReference type="InterPro" id="IPR002068">
    <property type="entry name" value="A-crystallin/Hsp20_dom"/>
</dbReference>
<proteinExistence type="inferred from homology"/>
<keyword evidence="7" id="KW-1185">Reference proteome</keyword>
<evidence type="ECO:0000256" key="1">
    <source>
        <dbReference type="ARBA" id="ARBA00023016"/>
    </source>
</evidence>
<dbReference type="OrthoDB" id="5511210at2759"/>